<evidence type="ECO:0000256" key="1">
    <source>
        <dbReference type="SAM" id="MobiDB-lite"/>
    </source>
</evidence>
<dbReference type="EMBL" id="JAAMPC010000010">
    <property type="protein sequence ID" value="KAG2286395.1"/>
    <property type="molecule type" value="Genomic_DNA"/>
</dbReference>
<evidence type="ECO:0000313" key="3">
    <source>
        <dbReference type="Proteomes" id="UP000886595"/>
    </source>
</evidence>
<dbReference type="AlphaFoldDB" id="A0A8X7UNM7"/>
<protein>
    <submittedName>
        <fullName evidence="2">Uncharacterized protein</fullName>
    </submittedName>
</protein>
<evidence type="ECO:0000313" key="2">
    <source>
        <dbReference type="EMBL" id="KAG2286395.1"/>
    </source>
</evidence>
<accession>A0A8X7UNM7</accession>
<feature type="region of interest" description="Disordered" evidence="1">
    <location>
        <begin position="107"/>
        <end position="134"/>
    </location>
</feature>
<organism evidence="2 3">
    <name type="scientific">Brassica carinata</name>
    <name type="common">Ethiopian mustard</name>
    <name type="synonym">Abyssinian cabbage</name>
    <dbReference type="NCBI Taxonomy" id="52824"/>
    <lineage>
        <taxon>Eukaryota</taxon>
        <taxon>Viridiplantae</taxon>
        <taxon>Streptophyta</taxon>
        <taxon>Embryophyta</taxon>
        <taxon>Tracheophyta</taxon>
        <taxon>Spermatophyta</taxon>
        <taxon>Magnoliopsida</taxon>
        <taxon>eudicotyledons</taxon>
        <taxon>Gunneridae</taxon>
        <taxon>Pentapetalae</taxon>
        <taxon>rosids</taxon>
        <taxon>malvids</taxon>
        <taxon>Brassicales</taxon>
        <taxon>Brassicaceae</taxon>
        <taxon>Brassiceae</taxon>
        <taxon>Brassica</taxon>
    </lineage>
</organism>
<comment type="caution">
    <text evidence="2">The sequence shown here is derived from an EMBL/GenBank/DDBJ whole genome shotgun (WGS) entry which is preliminary data.</text>
</comment>
<sequence length="178" mass="20328">MPICSKREDKLCRTLDRIIYRSSRRRRTTKSKEAATLHYYRQAEPYLTQSIITNPKHHLSRDPSTQQTKPTPHRCIRGEMRACYGLSDKSQRKSMRHIGAVMQGRIREGDGTQKKRIRKRGRSQSPNLPIGSDHHLMPVLGFGTAASPPPEQLSLKQTVLDAIKRGYRIAISTDLQAI</sequence>
<dbReference type="OrthoDB" id="416253at2759"/>
<keyword evidence="3" id="KW-1185">Reference proteome</keyword>
<dbReference type="Proteomes" id="UP000886595">
    <property type="component" value="Unassembled WGS sequence"/>
</dbReference>
<gene>
    <name evidence="2" type="ORF">Bca52824_045999</name>
</gene>
<proteinExistence type="predicted"/>
<name>A0A8X7UNM7_BRACI</name>
<reference evidence="2 3" key="1">
    <citation type="submission" date="2020-02" db="EMBL/GenBank/DDBJ databases">
        <authorList>
            <person name="Ma Q."/>
            <person name="Huang Y."/>
            <person name="Song X."/>
            <person name="Pei D."/>
        </authorList>
    </citation>
    <scope>NUCLEOTIDE SEQUENCE [LARGE SCALE GENOMIC DNA]</scope>
    <source>
        <strain evidence="2">Sxm20200214</strain>
        <tissue evidence="2">Leaf</tissue>
    </source>
</reference>